<dbReference type="Proteomes" id="UP001519343">
    <property type="component" value="Unassembled WGS sequence"/>
</dbReference>
<dbReference type="NCBIfam" id="TIGR01549">
    <property type="entry name" value="HAD-SF-IA-v1"/>
    <property type="match status" value="1"/>
</dbReference>
<comment type="caution">
    <text evidence="1">The sequence shown here is derived from an EMBL/GenBank/DDBJ whole genome shotgun (WGS) entry which is preliminary data.</text>
</comment>
<dbReference type="EC" id="3.1.3.18" evidence="1"/>
<dbReference type="InterPro" id="IPR023214">
    <property type="entry name" value="HAD_sf"/>
</dbReference>
<dbReference type="InterPro" id="IPR041492">
    <property type="entry name" value="HAD_2"/>
</dbReference>
<evidence type="ECO:0000313" key="2">
    <source>
        <dbReference type="Proteomes" id="UP001519343"/>
    </source>
</evidence>
<evidence type="ECO:0000313" key="1">
    <source>
        <dbReference type="EMBL" id="MBP1934602.1"/>
    </source>
</evidence>
<keyword evidence="1" id="KW-0378">Hydrolase</keyword>
<protein>
    <submittedName>
        <fullName evidence="1">Phosphoglycolate phosphatase</fullName>
        <ecNumber evidence="1">3.1.3.18</ecNumber>
    </submittedName>
</protein>
<dbReference type="EMBL" id="JAGGKT010000023">
    <property type="protein sequence ID" value="MBP1934602.1"/>
    <property type="molecule type" value="Genomic_DNA"/>
</dbReference>
<dbReference type="PANTHER" id="PTHR43434">
    <property type="entry name" value="PHOSPHOGLYCOLATE PHOSPHATASE"/>
    <property type="match status" value="1"/>
</dbReference>
<dbReference type="GO" id="GO:0008967">
    <property type="term" value="F:phosphoglycolate phosphatase activity"/>
    <property type="evidence" value="ECO:0007669"/>
    <property type="project" value="UniProtKB-EC"/>
</dbReference>
<accession>A0ABS4GWX1</accession>
<reference evidence="1 2" key="1">
    <citation type="submission" date="2021-03" db="EMBL/GenBank/DDBJ databases">
        <title>Genomic Encyclopedia of Type Strains, Phase IV (KMG-IV): sequencing the most valuable type-strain genomes for metagenomic binning, comparative biology and taxonomic classification.</title>
        <authorList>
            <person name="Goeker M."/>
        </authorList>
    </citation>
    <scope>NUCLEOTIDE SEQUENCE [LARGE SCALE GENOMIC DNA]</scope>
    <source>
        <strain evidence="1 2">DSM 24738</strain>
    </source>
</reference>
<gene>
    <name evidence="1" type="ORF">J2Z37_004622</name>
</gene>
<dbReference type="InterPro" id="IPR050155">
    <property type="entry name" value="HAD-like_hydrolase_sf"/>
</dbReference>
<keyword evidence="2" id="KW-1185">Reference proteome</keyword>
<dbReference type="Gene3D" id="3.40.50.1000">
    <property type="entry name" value="HAD superfamily/HAD-like"/>
    <property type="match status" value="1"/>
</dbReference>
<dbReference type="PANTHER" id="PTHR43434:SF1">
    <property type="entry name" value="PHOSPHOGLYCOLATE PHOSPHATASE"/>
    <property type="match status" value="1"/>
</dbReference>
<dbReference type="InterPro" id="IPR036412">
    <property type="entry name" value="HAD-like_sf"/>
</dbReference>
<sequence length="196" mass="22597">MFEFLCSHEMIADDFPWSEQTASQIIETGRKHSQFSMIEGELWRLIGEIEAEGMEGAELEPYARDMLAELQKREILTVVLTNNAYQAAEKALRNTKAFDFFSHVVGREQMEKLKPSPSGIHFILRQYPRVPKEKWLFIGDSWIDGMAAKLAGIRFLAYRADQGELARRGVSYVAMIDSLKEVIAWMDQGYMRNPNR</sequence>
<dbReference type="SUPFAM" id="SSF56784">
    <property type="entry name" value="HAD-like"/>
    <property type="match status" value="1"/>
</dbReference>
<organism evidence="1 2">
    <name type="scientific">Ammoniphilus resinae</name>
    <dbReference type="NCBI Taxonomy" id="861532"/>
    <lineage>
        <taxon>Bacteria</taxon>
        <taxon>Bacillati</taxon>
        <taxon>Bacillota</taxon>
        <taxon>Bacilli</taxon>
        <taxon>Bacillales</taxon>
        <taxon>Paenibacillaceae</taxon>
        <taxon>Aneurinibacillus group</taxon>
        <taxon>Ammoniphilus</taxon>
    </lineage>
</organism>
<dbReference type="InterPro" id="IPR006439">
    <property type="entry name" value="HAD-SF_hydro_IA"/>
</dbReference>
<name>A0ABS4GWX1_9BACL</name>
<dbReference type="Pfam" id="PF13419">
    <property type="entry name" value="HAD_2"/>
    <property type="match status" value="1"/>
</dbReference>
<proteinExistence type="predicted"/>